<dbReference type="Pfam" id="PF01521">
    <property type="entry name" value="Fe-S_biosyn"/>
    <property type="match status" value="1"/>
</dbReference>
<dbReference type="InterPro" id="IPR017870">
    <property type="entry name" value="FeS_cluster_insertion_CS"/>
</dbReference>
<comment type="similarity">
    <text evidence="1">Belongs to the HesB/IscA family.</text>
</comment>
<proteinExistence type="inferred from homology"/>
<evidence type="ECO:0000256" key="2">
    <source>
        <dbReference type="ARBA" id="ARBA00039743"/>
    </source>
</evidence>
<feature type="domain" description="Core" evidence="3">
    <location>
        <begin position="27"/>
        <end position="127"/>
    </location>
</feature>
<organism evidence="4 5">
    <name type="scientific">Gnathostoma spinigerum</name>
    <dbReference type="NCBI Taxonomy" id="75299"/>
    <lineage>
        <taxon>Eukaryota</taxon>
        <taxon>Metazoa</taxon>
        <taxon>Ecdysozoa</taxon>
        <taxon>Nematoda</taxon>
        <taxon>Chromadorea</taxon>
        <taxon>Rhabditida</taxon>
        <taxon>Spirurina</taxon>
        <taxon>Gnathostomatomorpha</taxon>
        <taxon>Gnathostomatoidea</taxon>
        <taxon>Gnathostomatidae</taxon>
        <taxon>Gnathostoma</taxon>
    </lineage>
</organism>
<comment type="caution">
    <text evidence="4">The sequence shown here is derived from an EMBL/GenBank/DDBJ whole genome shotgun (WGS) entry which is preliminary data.</text>
</comment>
<dbReference type="InterPro" id="IPR000361">
    <property type="entry name" value="ATAP_core_dom"/>
</dbReference>
<dbReference type="PROSITE" id="PS01152">
    <property type="entry name" value="HESB"/>
    <property type="match status" value="1"/>
</dbReference>
<dbReference type="SUPFAM" id="SSF89360">
    <property type="entry name" value="HesB-like domain"/>
    <property type="match status" value="1"/>
</dbReference>
<evidence type="ECO:0000259" key="3">
    <source>
        <dbReference type="Pfam" id="PF01521"/>
    </source>
</evidence>
<dbReference type="InterPro" id="IPR035903">
    <property type="entry name" value="HesB-like_dom_sf"/>
</dbReference>
<dbReference type="PANTHER" id="PTHR10072:SF41">
    <property type="entry name" value="IRON-SULFUR CLUSTER ASSEMBLY 1 HOMOLOG, MITOCHONDRIAL"/>
    <property type="match status" value="1"/>
</dbReference>
<dbReference type="InterPro" id="IPR050322">
    <property type="entry name" value="Fe-S_cluster_asmbl/transfer"/>
</dbReference>
<evidence type="ECO:0000256" key="1">
    <source>
        <dbReference type="ARBA" id="ARBA00006718"/>
    </source>
</evidence>
<evidence type="ECO:0000313" key="5">
    <source>
        <dbReference type="Proteomes" id="UP001608902"/>
    </source>
</evidence>
<dbReference type="EMBL" id="JBGFUD010000883">
    <property type="protein sequence ID" value="MFH4975393.1"/>
    <property type="molecule type" value="Genomic_DNA"/>
</dbReference>
<reference evidence="4 5" key="1">
    <citation type="submission" date="2024-08" db="EMBL/GenBank/DDBJ databases">
        <title>Gnathostoma spinigerum genome.</title>
        <authorList>
            <person name="Gonzalez-Bertolin B."/>
            <person name="Monzon S."/>
            <person name="Zaballos A."/>
            <person name="Jimenez P."/>
            <person name="Dekumyoy P."/>
            <person name="Varona S."/>
            <person name="Cuesta I."/>
            <person name="Sumanam S."/>
            <person name="Adisakwattana P."/>
            <person name="Gasser R.B."/>
            <person name="Hernandez-Gonzalez A."/>
            <person name="Young N.D."/>
            <person name="Perteguer M.J."/>
        </authorList>
    </citation>
    <scope>NUCLEOTIDE SEQUENCE [LARGE SCALE GENOMIC DNA]</scope>
    <source>
        <strain evidence="4">AL3</strain>
        <tissue evidence="4">Liver</tissue>
    </source>
</reference>
<dbReference type="NCBIfam" id="TIGR00049">
    <property type="entry name" value="iron-sulfur cluster assembly accessory protein"/>
    <property type="match status" value="1"/>
</dbReference>
<dbReference type="InterPro" id="IPR016092">
    <property type="entry name" value="ATAP"/>
</dbReference>
<gene>
    <name evidence="4" type="ORF">AB6A40_002102</name>
</gene>
<keyword evidence="5" id="KW-1185">Reference proteome</keyword>
<dbReference type="Proteomes" id="UP001608902">
    <property type="component" value="Unassembled WGS sequence"/>
</dbReference>
<dbReference type="PANTHER" id="PTHR10072">
    <property type="entry name" value="IRON-SULFUR CLUSTER ASSEMBLY PROTEIN"/>
    <property type="match status" value="1"/>
</dbReference>
<evidence type="ECO:0000313" key="4">
    <source>
        <dbReference type="EMBL" id="MFH4975393.1"/>
    </source>
</evidence>
<name>A0ABD6E5W2_9BILA</name>
<dbReference type="FunFam" id="2.60.300.12:FF:000001">
    <property type="entry name" value="Iron-binding protein IscA"/>
    <property type="match status" value="1"/>
</dbReference>
<protein>
    <recommendedName>
        <fullName evidence="2">Iron-sulfur cluster assembly 1 homolog, mitochondrial</fullName>
    </recommendedName>
</protein>
<accession>A0ABD6E5W2</accession>
<dbReference type="AlphaFoldDB" id="A0ABD6E5W2"/>
<dbReference type="Gene3D" id="2.60.300.12">
    <property type="entry name" value="HesB-like domain"/>
    <property type="match status" value="1"/>
</dbReference>
<sequence>MVASRIIGATARVIKGVPRRLPNKVALSLTSQAVSRLKYLLEQEPSVKALKIGVRQRGCNGLTYTLEYANEKGRFDEEVEQDGVRIWIDAKAQLTLLGSEMDYIQSKLSSEFVFRNPNIKGTCGCGESFSI</sequence>